<dbReference type="Proteomes" id="UP000730739">
    <property type="component" value="Unassembled WGS sequence"/>
</dbReference>
<name>A0ABS4QWG5_9HYPH</name>
<dbReference type="PROSITE" id="PS00211">
    <property type="entry name" value="ABC_TRANSPORTER_1"/>
    <property type="match status" value="1"/>
</dbReference>
<keyword evidence="5 7" id="KW-0067">ATP-binding</keyword>
<dbReference type="PROSITE" id="PS50893">
    <property type="entry name" value="ABC_TRANSPORTER_2"/>
    <property type="match status" value="1"/>
</dbReference>
<keyword evidence="3" id="KW-0813">Transport</keyword>
<dbReference type="InterPro" id="IPR003593">
    <property type="entry name" value="AAA+_ATPase"/>
</dbReference>
<evidence type="ECO:0000313" key="8">
    <source>
        <dbReference type="Proteomes" id="UP000730739"/>
    </source>
</evidence>
<evidence type="ECO:0000256" key="1">
    <source>
        <dbReference type="ARBA" id="ARBA00004417"/>
    </source>
</evidence>
<dbReference type="InterPro" id="IPR008995">
    <property type="entry name" value="Mo/tungstate-bd_C_term_dom"/>
</dbReference>
<dbReference type="PANTHER" id="PTHR43875">
    <property type="entry name" value="MALTODEXTRIN IMPORT ATP-BINDING PROTEIN MSMX"/>
    <property type="match status" value="1"/>
</dbReference>
<dbReference type="InterPro" id="IPR015855">
    <property type="entry name" value="ABC_transpr_MalK-like"/>
</dbReference>
<dbReference type="InterPro" id="IPR013611">
    <property type="entry name" value="Transp-assoc_OB_typ2"/>
</dbReference>
<dbReference type="PANTHER" id="PTHR43875:SF3">
    <property type="entry name" value="MALTOSE_MALTODEXTRIN IMPORT ATP-BINDING PROTEIN MALK"/>
    <property type="match status" value="1"/>
</dbReference>
<comment type="similarity">
    <text evidence="2">Belongs to the ABC transporter superfamily.</text>
</comment>
<gene>
    <name evidence="7" type="ORF">J2Z31_001474</name>
</gene>
<evidence type="ECO:0000256" key="3">
    <source>
        <dbReference type="ARBA" id="ARBA00022448"/>
    </source>
</evidence>
<evidence type="ECO:0000259" key="6">
    <source>
        <dbReference type="PROSITE" id="PS50893"/>
    </source>
</evidence>
<dbReference type="InterPro" id="IPR027417">
    <property type="entry name" value="P-loop_NTPase"/>
</dbReference>
<dbReference type="Pfam" id="PF08402">
    <property type="entry name" value="TOBE_2"/>
    <property type="match status" value="1"/>
</dbReference>
<sequence length="366" mass="39952">MTAHIEILNVSKRYGALTVLDGLSLSIKANEFMVFLGPSGCGKSTLLRMIAGLESVDEGTISINGQRIDTLPPGKRDIAMVFQSYALYPHMTVADNMAFGLRNINMPADVISARVAEAARMLEITHLLERKPGQLSGGQRQRVAIGRAIVKEPKAFLFDEPLSNLDAALRVRTRVELAQLRNRVRSTMVFVTHDQIEAMTLADRIVVMNNRKIEQIGTPMEIYSQPASRFVATFVGSPTMNFLRVSLSNQNGFARATLPDGTELQTSIPLESIDGSEHSIGIRAEAIKRANGAAATTTGKVDVVERLGDRTLLYTRLREGSIIVAEDIGNSRVAIGDEIALSLDGMRAHLFDSSGRAWHNQEASHG</sequence>
<evidence type="ECO:0000256" key="4">
    <source>
        <dbReference type="ARBA" id="ARBA00022741"/>
    </source>
</evidence>
<keyword evidence="4" id="KW-0547">Nucleotide-binding</keyword>
<keyword evidence="7" id="KW-0762">Sugar transport</keyword>
<dbReference type="Gene3D" id="3.40.50.300">
    <property type="entry name" value="P-loop containing nucleotide triphosphate hydrolases"/>
    <property type="match status" value="1"/>
</dbReference>
<keyword evidence="8" id="KW-1185">Reference proteome</keyword>
<comment type="subcellular location">
    <subcellularLocation>
        <location evidence="1">Cell inner membrane</location>
        <topology evidence="1">Peripheral membrane protein</topology>
    </subcellularLocation>
</comment>
<evidence type="ECO:0000313" key="7">
    <source>
        <dbReference type="EMBL" id="MBP2234982.1"/>
    </source>
</evidence>
<organism evidence="7 8">
    <name type="scientific">Sinorhizobium kostiense</name>
    <dbReference type="NCBI Taxonomy" id="76747"/>
    <lineage>
        <taxon>Bacteria</taxon>
        <taxon>Pseudomonadati</taxon>
        <taxon>Pseudomonadota</taxon>
        <taxon>Alphaproteobacteria</taxon>
        <taxon>Hyphomicrobiales</taxon>
        <taxon>Rhizobiaceae</taxon>
        <taxon>Sinorhizobium/Ensifer group</taxon>
        <taxon>Sinorhizobium</taxon>
    </lineage>
</organism>
<dbReference type="SUPFAM" id="SSF52540">
    <property type="entry name" value="P-loop containing nucleoside triphosphate hydrolases"/>
    <property type="match status" value="1"/>
</dbReference>
<dbReference type="EMBL" id="JAGILA010000002">
    <property type="protein sequence ID" value="MBP2234982.1"/>
    <property type="molecule type" value="Genomic_DNA"/>
</dbReference>
<feature type="domain" description="ABC transporter" evidence="6">
    <location>
        <begin position="5"/>
        <end position="235"/>
    </location>
</feature>
<accession>A0ABS4QWG5</accession>
<dbReference type="NCBIfam" id="NF008653">
    <property type="entry name" value="PRK11650.1"/>
    <property type="match status" value="1"/>
</dbReference>
<protein>
    <submittedName>
        <fullName evidence="7">Multiple sugar transport system ATP-binding protein</fullName>
    </submittedName>
</protein>
<evidence type="ECO:0000256" key="5">
    <source>
        <dbReference type="ARBA" id="ARBA00022840"/>
    </source>
</evidence>
<dbReference type="Gene3D" id="2.40.50.140">
    <property type="entry name" value="Nucleic acid-binding proteins"/>
    <property type="match status" value="1"/>
</dbReference>
<evidence type="ECO:0000256" key="2">
    <source>
        <dbReference type="ARBA" id="ARBA00005417"/>
    </source>
</evidence>
<reference evidence="7 8" key="1">
    <citation type="submission" date="2021-03" db="EMBL/GenBank/DDBJ databases">
        <title>Genomic Encyclopedia of Type Strains, Phase IV (KMG-IV): sequencing the most valuable type-strain genomes for metagenomic binning, comparative biology and taxonomic classification.</title>
        <authorList>
            <person name="Goeker M."/>
        </authorList>
    </citation>
    <scope>NUCLEOTIDE SEQUENCE [LARGE SCALE GENOMIC DNA]</scope>
    <source>
        <strain evidence="7 8">DSM 13372</strain>
    </source>
</reference>
<dbReference type="InterPro" id="IPR047641">
    <property type="entry name" value="ABC_transpr_MalK/UgpC-like"/>
</dbReference>
<comment type="caution">
    <text evidence="7">The sequence shown here is derived from an EMBL/GenBank/DDBJ whole genome shotgun (WGS) entry which is preliminary data.</text>
</comment>
<dbReference type="Pfam" id="PF00005">
    <property type="entry name" value="ABC_tran"/>
    <property type="match status" value="1"/>
</dbReference>
<dbReference type="InterPro" id="IPR003439">
    <property type="entry name" value="ABC_transporter-like_ATP-bd"/>
</dbReference>
<dbReference type="SUPFAM" id="SSF50331">
    <property type="entry name" value="MOP-like"/>
    <property type="match status" value="1"/>
</dbReference>
<proteinExistence type="inferred from homology"/>
<dbReference type="RefSeq" id="WP_209601245.1">
    <property type="nucleotide sequence ID" value="NZ_JAGILA010000002.1"/>
</dbReference>
<dbReference type="GO" id="GO:0005524">
    <property type="term" value="F:ATP binding"/>
    <property type="evidence" value="ECO:0007669"/>
    <property type="project" value="UniProtKB-KW"/>
</dbReference>
<dbReference type="SMART" id="SM00382">
    <property type="entry name" value="AAA"/>
    <property type="match status" value="1"/>
</dbReference>
<dbReference type="InterPro" id="IPR012340">
    <property type="entry name" value="NA-bd_OB-fold"/>
</dbReference>
<dbReference type="Gene3D" id="2.40.50.100">
    <property type="match status" value="1"/>
</dbReference>
<dbReference type="CDD" id="cd03301">
    <property type="entry name" value="ABC_MalK_N"/>
    <property type="match status" value="1"/>
</dbReference>
<dbReference type="InterPro" id="IPR017871">
    <property type="entry name" value="ABC_transporter-like_CS"/>
</dbReference>